<reference evidence="1 2" key="1">
    <citation type="submission" date="2020-08" db="EMBL/GenBank/DDBJ databases">
        <title>Studying the diversity of plant-associated saprophytic bacteria and their role in host health and plant-pathogen interactions.</title>
        <authorList>
            <person name="Potnis N."/>
        </authorList>
    </citation>
    <scope>NUCLEOTIDE SEQUENCE [LARGE SCALE GENOMIC DNA]</scope>
    <source>
        <strain evidence="1 2">F16</strain>
    </source>
</reference>
<dbReference type="EMBL" id="JACHNS010000001">
    <property type="protein sequence ID" value="MBB4591713.1"/>
    <property type="molecule type" value="Genomic_DNA"/>
</dbReference>
<proteinExistence type="predicted"/>
<comment type="caution">
    <text evidence="1">The sequence shown here is derived from an EMBL/GenBank/DDBJ whole genome shotgun (WGS) entry which is preliminary data.</text>
</comment>
<dbReference type="Proteomes" id="UP000554726">
    <property type="component" value="Unassembled WGS sequence"/>
</dbReference>
<sequence length="74" mass="7837">MVAITVYDSTTPNLMEASDAGQTALTRVGRITDSARGTVLSRSRIALIRLNKSVPAHAAMQHAFACGEHNNNGV</sequence>
<gene>
    <name evidence="1" type="ORF">FHR60_000336</name>
</gene>
<organism evidence="1 2">
    <name type="scientific">Xanthomonas cannabis</name>
    <dbReference type="NCBI Taxonomy" id="1885674"/>
    <lineage>
        <taxon>Bacteria</taxon>
        <taxon>Pseudomonadati</taxon>
        <taxon>Pseudomonadota</taxon>
        <taxon>Gammaproteobacteria</taxon>
        <taxon>Lysobacterales</taxon>
        <taxon>Lysobacteraceae</taxon>
        <taxon>Xanthomonas</taxon>
    </lineage>
</organism>
<evidence type="ECO:0000313" key="1">
    <source>
        <dbReference type="EMBL" id="MBB4591713.1"/>
    </source>
</evidence>
<name>A0ABR6JG41_9XANT</name>
<dbReference type="RefSeq" id="WP_184438518.1">
    <property type="nucleotide sequence ID" value="NZ_JACHNS010000001.1"/>
</dbReference>
<keyword evidence="2" id="KW-1185">Reference proteome</keyword>
<evidence type="ECO:0000313" key="2">
    <source>
        <dbReference type="Proteomes" id="UP000554726"/>
    </source>
</evidence>
<accession>A0ABR6JG41</accession>
<protein>
    <submittedName>
        <fullName evidence="1">Uncharacterized protein</fullName>
    </submittedName>
</protein>